<dbReference type="Gene3D" id="2.40.30.90">
    <property type="entry name" value="Bacterial fluorinating enzyme like"/>
    <property type="match status" value="1"/>
</dbReference>
<dbReference type="Gene3D" id="3.40.50.10790">
    <property type="entry name" value="S-adenosyl-l-methionine hydroxide adenosyltransferase, N-terminal"/>
    <property type="match status" value="1"/>
</dbReference>
<dbReference type="InterPro" id="IPR002747">
    <property type="entry name" value="SAM_OH_AdoTrfase"/>
</dbReference>
<sequence>MATKASGIISLTTDFGVTDPYVGQMKGAILQRNPSVQLVDLSHEISRQDIIGAAIMLHSSYAFFPAATVHLVVVDPGVGSERRILAAEGEGYYFIAPDNGIFSLLLRDGLLNRVYLVEEKALFTKKVSATFHGRDIMGPVAAALAGGLALKEVGTEVLPASCICLDLPVARISETSIHGEVVQVDHFGNIRTSIRRADMQHVTDPHQCQVQLKGYEIGTL</sequence>
<dbReference type="PIRSF" id="PIRSF006779">
    <property type="entry name" value="UCP006779"/>
    <property type="match status" value="1"/>
</dbReference>
<feature type="domain" description="S-adenosyl-l-methionine hydroxide adenosyltransferase N-terminal" evidence="3">
    <location>
        <begin position="9"/>
        <end position="154"/>
    </location>
</feature>
<gene>
    <name evidence="4" type="ORF">Q3M24_11260</name>
</gene>
<dbReference type="InterPro" id="IPR023228">
    <property type="entry name" value="SAM_OH_AdoTrfase_N_sf"/>
</dbReference>
<dbReference type="SUPFAM" id="SSF101852">
    <property type="entry name" value="Bacterial fluorinating enzyme, C-terminal domain"/>
    <property type="match status" value="1"/>
</dbReference>
<evidence type="ECO:0000256" key="1">
    <source>
        <dbReference type="ARBA" id="ARBA00022691"/>
    </source>
</evidence>
<evidence type="ECO:0000259" key="3">
    <source>
        <dbReference type="Pfam" id="PF01887"/>
    </source>
</evidence>
<dbReference type="InterPro" id="IPR046469">
    <property type="entry name" value="SAM_HAT_N"/>
</dbReference>
<protein>
    <submittedName>
        <fullName evidence="4">SAM-dependent chlorinase/fluorinase</fullName>
    </submittedName>
</protein>
<dbReference type="PANTHER" id="PTHR35092:SF1">
    <property type="entry name" value="CHLORINASE MJ1651"/>
    <property type="match status" value="1"/>
</dbReference>
<keyword evidence="1" id="KW-0949">S-adenosyl-L-methionine</keyword>
<dbReference type="Pfam" id="PF01887">
    <property type="entry name" value="SAM_HAT_N"/>
    <property type="match status" value="1"/>
</dbReference>
<reference evidence="4" key="1">
    <citation type="journal article" date="2024" name="Syst. Appl. Microbiol.">
        <title>First single-strain enrichments of Electrothrix cable bacteria, description of E. aestuarii sp. nov. and E. rattekaaiensis sp. nov., and proposal of a cable bacteria taxonomy following the rules of the SeqCode.</title>
        <authorList>
            <person name="Plum-Jensen L.E."/>
            <person name="Schramm A."/>
            <person name="Marshall I.P.G."/>
        </authorList>
    </citation>
    <scope>NUCLEOTIDE SEQUENCE</scope>
    <source>
        <strain evidence="4">Rat1</strain>
    </source>
</reference>
<evidence type="ECO:0000313" key="4">
    <source>
        <dbReference type="EMBL" id="XCN75274.1"/>
    </source>
</evidence>
<name>A0AAU8M1L8_9BACT</name>
<reference evidence="4" key="2">
    <citation type="submission" date="2024-06" db="EMBL/GenBank/DDBJ databases">
        <authorList>
            <person name="Plum-Jensen L.E."/>
            <person name="Schramm A."/>
            <person name="Marshall I.P.G."/>
        </authorList>
    </citation>
    <scope>NUCLEOTIDE SEQUENCE</scope>
    <source>
        <strain evidence="4">Rat1</strain>
    </source>
</reference>
<comment type="similarity">
    <text evidence="2">Belongs to the SAM hydrolase / SAM-dependent halogenase family.</text>
</comment>
<dbReference type="AlphaFoldDB" id="A0AAU8M1L8"/>
<dbReference type="PANTHER" id="PTHR35092">
    <property type="entry name" value="CHLORINASE MJ1651"/>
    <property type="match status" value="1"/>
</dbReference>
<dbReference type="InterPro" id="IPR023227">
    <property type="entry name" value="SAM_OH_AdoTrfase_C_sf"/>
</dbReference>
<organism evidence="4">
    <name type="scientific">Candidatus Electrothrix aestuarii</name>
    <dbReference type="NCBI Taxonomy" id="3062594"/>
    <lineage>
        <taxon>Bacteria</taxon>
        <taxon>Pseudomonadati</taxon>
        <taxon>Thermodesulfobacteriota</taxon>
        <taxon>Desulfobulbia</taxon>
        <taxon>Desulfobulbales</taxon>
        <taxon>Desulfobulbaceae</taxon>
        <taxon>Candidatus Electrothrix</taxon>
    </lineage>
</organism>
<dbReference type="SUPFAM" id="SSF102522">
    <property type="entry name" value="Bacterial fluorinating enzyme, N-terminal domain"/>
    <property type="match status" value="1"/>
</dbReference>
<proteinExistence type="inferred from homology"/>
<evidence type="ECO:0000256" key="2">
    <source>
        <dbReference type="ARBA" id="ARBA00024035"/>
    </source>
</evidence>
<dbReference type="KEGG" id="eaj:Q3M24_11260"/>
<accession>A0AAU8M1L8</accession>
<dbReference type="EMBL" id="CP159373">
    <property type="protein sequence ID" value="XCN75274.1"/>
    <property type="molecule type" value="Genomic_DNA"/>
</dbReference>